<dbReference type="Proteomes" id="UP000078555">
    <property type="component" value="Unassembled WGS sequence"/>
</dbReference>
<evidence type="ECO:0000313" key="4">
    <source>
        <dbReference type="EMBL" id="SBT33397.1"/>
    </source>
</evidence>
<evidence type="ECO:0000259" key="2">
    <source>
        <dbReference type="PROSITE" id="PS50250"/>
    </source>
</evidence>
<evidence type="ECO:0000256" key="1">
    <source>
        <dbReference type="ARBA" id="ARBA00022942"/>
    </source>
</evidence>
<dbReference type="PROSITE" id="PS50250">
    <property type="entry name" value="PCI"/>
    <property type="match status" value="1"/>
</dbReference>
<organism evidence="4 5">
    <name type="scientific">Plasmodium ovale wallikeri</name>
    <dbReference type="NCBI Taxonomy" id="864142"/>
    <lineage>
        <taxon>Eukaryota</taxon>
        <taxon>Sar</taxon>
        <taxon>Alveolata</taxon>
        <taxon>Apicomplexa</taxon>
        <taxon>Aconoidasida</taxon>
        <taxon>Haemosporida</taxon>
        <taxon>Plasmodiidae</taxon>
        <taxon>Plasmodium</taxon>
        <taxon>Plasmodium (Plasmodium)</taxon>
    </lineage>
</organism>
<dbReference type="GO" id="GO:0008541">
    <property type="term" value="C:proteasome regulatory particle, lid subcomplex"/>
    <property type="evidence" value="ECO:0007669"/>
    <property type="project" value="TreeGrafter"/>
</dbReference>
<dbReference type="PANTHER" id="PTHR10539">
    <property type="entry name" value="26S PROTEASOME NON-ATPASE REGULATORY SUBUNIT 13"/>
    <property type="match status" value="1"/>
</dbReference>
<dbReference type="EMBL" id="FLRE01000061">
    <property type="protein sequence ID" value="SBT33397.1"/>
    <property type="molecule type" value="Genomic_DNA"/>
</dbReference>
<gene>
    <name evidence="3" type="ORF">POVWA1_014730</name>
    <name evidence="4" type="ORF">POVWA2_014550</name>
</gene>
<keyword evidence="6" id="KW-1185">Reference proteome</keyword>
<sequence>MAATEEIASLLSENEQSLMSELQEKYNFINFSEIKNYKEKKFHHELTLEIQKFINNKDVHVRDKFRLFYTYLSPLISKLKKTIYAELLYIVTIHFDTHWTIGYLKESEKNLENDKDAIIIYRCILILKYIELGDFKNCENEIENTRSMLQGVIGLNVIAHKFYNFALMNYYKVLNKSDLFVKYALLYLAYTPLNDLDEAQKIEIGTYICIHSIISEDVYNIGEIIQLPLINTCIKNNEQSNWLYQLIYIYNEGNIDAFNQVVQKYNENIKNSLLKNYEKNMIKKITLLALMDLAFKKKKQRSDISFIEIAQHCKVPIKDVERMLITAKSKNILTCQIDEIEQSVKITWVKPRVLNTEKIFFMKESIDKWISHSKNLLTYMEDLSVELLTSSIAPCGVSLVFSYSDSTRPCLFIPTLRAKVLGVRASLAHVSFLLSCEGPNWLQFSLAILT</sequence>
<dbReference type="GO" id="GO:0006511">
    <property type="term" value="P:ubiquitin-dependent protein catabolic process"/>
    <property type="evidence" value="ECO:0007669"/>
    <property type="project" value="TreeGrafter"/>
</dbReference>
<dbReference type="Pfam" id="PF22037">
    <property type="entry name" value="PSD13_N"/>
    <property type="match status" value="1"/>
</dbReference>
<dbReference type="SMART" id="SM00088">
    <property type="entry name" value="PINT"/>
    <property type="match status" value="1"/>
</dbReference>
<dbReference type="EMBL" id="FLRD01000050">
    <property type="protein sequence ID" value="SBT32964.1"/>
    <property type="molecule type" value="Genomic_DNA"/>
</dbReference>
<evidence type="ECO:0000313" key="3">
    <source>
        <dbReference type="EMBL" id="SBT32964.1"/>
    </source>
</evidence>
<protein>
    <submittedName>
        <fullName evidence="4">26S proteasome regulatory subunit RPN9, putative (RPN9)</fullName>
    </submittedName>
</protein>
<dbReference type="InterPro" id="IPR000717">
    <property type="entry name" value="PCI_dom"/>
</dbReference>
<dbReference type="PANTHER" id="PTHR10539:SF0">
    <property type="entry name" value="26S PROTEASOME NON-ATPASE REGULATORY SUBUNIT 13"/>
    <property type="match status" value="1"/>
</dbReference>
<dbReference type="GO" id="GO:0005829">
    <property type="term" value="C:cytosol"/>
    <property type="evidence" value="ECO:0007669"/>
    <property type="project" value="TreeGrafter"/>
</dbReference>
<evidence type="ECO:0000313" key="5">
    <source>
        <dbReference type="Proteomes" id="UP000078550"/>
    </source>
</evidence>
<name>A0A1A8YP74_PLAOA</name>
<accession>A0A1A8YP74</accession>
<dbReference type="AlphaFoldDB" id="A0A1A8YP74"/>
<dbReference type="InterPro" id="IPR035298">
    <property type="entry name" value="PSMD13"/>
</dbReference>
<proteinExistence type="predicted"/>
<reference evidence="4" key="2">
    <citation type="submission" date="2016-05" db="EMBL/GenBank/DDBJ databases">
        <authorList>
            <person name="Lavstsen T."/>
            <person name="Jespersen J.S."/>
        </authorList>
    </citation>
    <scope>NUCLEOTIDE SEQUENCE [LARGE SCALE GENOMIC DNA]</scope>
</reference>
<evidence type="ECO:0000313" key="6">
    <source>
        <dbReference type="Proteomes" id="UP000078555"/>
    </source>
</evidence>
<reference evidence="5 6" key="1">
    <citation type="submission" date="2016-05" db="EMBL/GenBank/DDBJ databases">
        <authorList>
            <person name="Naeem Raeece"/>
        </authorList>
    </citation>
    <scope>NUCLEOTIDE SEQUENCE [LARGE SCALE GENOMIC DNA]</scope>
</reference>
<dbReference type="InterPro" id="IPR054179">
    <property type="entry name" value="PSD13_N"/>
</dbReference>
<dbReference type="GO" id="GO:0005634">
    <property type="term" value="C:nucleus"/>
    <property type="evidence" value="ECO:0007669"/>
    <property type="project" value="TreeGrafter"/>
</dbReference>
<feature type="domain" description="PCI" evidence="2">
    <location>
        <begin position="178"/>
        <end position="351"/>
    </location>
</feature>
<dbReference type="Proteomes" id="UP000078550">
    <property type="component" value="Unassembled WGS sequence"/>
</dbReference>
<keyword evidence="1 4" id="KW-0647">Proteasome</keyword>
<dbReference type="GO" id="GO:0005198">
    <property type="term" value="F:structural molecule activity"/>
    <property type="evidence" value="ECO:0007669"/>
    <property type="project" value="TreeGrafter"/>
</dbReference>